<name>A0ABS8UHC5_9GAMM</name>
<protein>
    <recommendedName>
        <fullName evidence="3">Antitoxin VbhA domain-containing protein</fullName>
    </recommendedName>
</protein>
<keyword evidence="2" id="KW-1185">Reference proteome</keyword>
<dbReference type="RefSeq" id="WP_232137316.1">
    <property type="nucleotide sequence ID" value="NZ_CP089507.1"/>
</dbReference>
<accession>A0ABS8UHC5</accession>
<evidence type="ECO:0008006" key="3">
    <source>
        <dbReference type="Google" id="ProtNLM"/>
    </source>
</evidence>
<evidence type="ECO:0000313" key="2">
    <source>
        <dbReference type="Proteomes" id="UP001430360"/>
    </source>
</evidence>
<sequence>MSVMGPAKRKQIRNQREAIRSLNIASAVDKDIFHAAVRDGIAAANRGEFASRDEIKAMFAKWGVDGVA</sequence>
<comment type="caution">
    <text evidence="1">The sequence shown here is derived from an EMBL/GenBank/DDBJ whole genome shotgun (WGS) entry which is preliminary data.</text>
</comment>
<reference evidence="1" key="2">
    <citation type="journal article" date="2022" name="Syst. Appl. Microbiol.">
        <title>Physiological and genomic characterisation of Luteimonas fraxinea sp. nov., a bacterial species associated with trees tolerant to ash dieback.</title>
        <authorList>
            <person name="Ulrich K."/>
            <person name="Becker R."/>
            <person name="Behrendt U."/>
            <person name="Kube M."/>
            <person name="Schneck V."/>
            <person name="Ulrich A."/>
        </authorList>
    </citation>
    <scope>NUCLEOTIDE SEQUENCE</scope>
    <source>
        <strain evidence="1">A1P009</strain>
    </source>
</reference>
<organism evidence="1 2">
    <name type="scientific">Luteimonas fraxinea</name>
    <dbReference type="NCBI Taxonomy" id="2901869"/>
    <lineage>
        <taxon>Bacteria</taxon>
        <taxon>Pseudomonadati</taxon>
        <taxon>Pseudomonadota</taxon>
        <taxon>Gammaproteobacteria</taxon>
        <taxon>Lysobacterales</taxon>
        <taxon>Lysobacteraceae</taxon>
        <taxon>Luteimonas</taxon>
    </lineage>
</organism>
<reference evidence="1" key="1">
    <citation type="submission" date="2021-12" db="EMBL/GenBank/DDBJ databases">
        <authorList>
            <person name="Ulrich A."/>
        </authorList>
    </citation>
    <scope>NUCLEOTIDE SEQUENCE</scope>
    <source>
        <strain evidence="1">A1P009</strain>
    </source>
</reference>
<proteinExistence type="predicted"/>
<dbReference type="EMBL" id="JAJQKU010000004">
    <property type="protein sequence ID" value="MCD9098131.1"/>
    <property type="molecule type" value="Genomic_DNA"/>
</dbReference>
<dbReference type="Proteomes" id="UP001430360">
    <property type="component" value="Unassembled WGS sequence"/>
</dbReference>
<evidence type="ECO:0000313" key="1">
    <source>
        <dbReference type="EMBL" id="MCD9098131.1"/>
    </source>
</evidence>
<gene>
    <name evidence="1" type="ORF">LTT95_14405</name>
</gene>